<keyword evidence="1" id="KW-0732">Signal</keyword>
<dbReference type="Proteomes" id="UP000835052">
    <property type="component" value="Unassembled WGS sequence"/>
</dbReference>
<dbReference type="EMBL" id="CAJGYM010000024">
    <property type="protein sequence ID" value="CAD6191904.1"/>
    <property type="molecule type" value="Genomic_DNA"/>
</dbReference>
<feature type="chain" id="PRO_5035752688" evidence="1">
    <location>
        <begin position="22"/>
        <end position="79"/>
    </location>
</feature>
<keyword evidence="3" id="KW-1185">Reference proteome</keyword>
<gene>
    <name evidence="2" type="ORF">CAUJ_LOCUS7823</name>
</gene>
<comment type="caution">
    <text evidence="2">The sequence shown here is derived from an EMBL/GenBank/DDBJ whole genome shotgun (WGS) entry which is preliminary data.</text>
</comment>
<sequence length="79" mass="9096">MYIIGSIALALLLCQFVPTESKIPESFDELDGSRQSDLVMDTGYTNPEDLMLVRYMRSPIGEKRKQNQRFFPFYKGLGK</sequence>
<evidence type="ECO:0000313" key="3">
    <source>
        <dbReference type="Proteomes" id="UP000835052"/>
    </source>
</evidence>
<name>A0A8S1H8T3_9PELO</name>
<feature type="signal peptide" evidence="1">
    <location>
        <begin position="1"/>
        <end position="21"/>
    </location>
</feature>
<reference evidence="2" key="1">
    <citation type="submission" date="2020-10" db="EMBL/GenBank/DDBJ databases">
        <authorList>
            <person name="Kikuchi T."/>
        </authorList>
    </citation>
    <scope>NUCLEOTIDE SEQUENCE</scope>
    <source>
        <strain evidence="2">NKZ352</strain>
    </source>
</reference>
<dbReference type="AlphaFoldDB" id="A0A8S1H8T3"/>
<protein>
    <submittedName>
        <fullName evidence="2">Uncharacterized protein</fullName>
    </submittedName>
</protein>
<evidence type="ECO:0000256" key="1">
    <source>
        <dbReference type="SAM" id="SignalP"/>
    </source>
</evidence>
<organism evidence="2 3">
    <name type="scientific">Caenorhabditis auriculariae</name>
    <dbReference type="NCBI Taxonomy" id="2777116"/>
    <lineage>
        <taxon>Eukaryota</taxon>
        <taxon>Metazoa</taxon>
        <taxon>Ecdysozoa</taxon>
        <taxon>Nematoda</taxon>
        <taxon>Chromadorea</taxon>
        <taxon>Rhabditida</taxon>
        <taxon>Rhabditina</taxon>
        <taxon>Rhabditomorpha</taxon>
        <taxon>Rhabditoidea</taxon>
        <taxon>Rhabditidae</taxon>
        <taxon>Peloderinae</taxon>
        <taxon>Caenorhabditis</taxon>
    </lineage>
</organism>
<accession>A0A8S1H8T3</accession>
<proteinExistence type="predicted"/>
<evidence type="ECO:0000313" key="2">
    <source>
        <dbReference type="EMBL" id="CAD6191904.1"/>
    </source>
</evidence>